<name>A0ABV1L396_9BACL</name>
<evidence type="ECO:0000313" key="1">
    <source>
        <dbReference type="EMBL" id="MEQ4486723.1"/>
    </source>
</evidence>
<dbReference type="RefSeq" id="WP_232189804.1">
    <property type="nucleotide sequence ID" value="NZ_JAIOAP010000023.1"/>
</dbReference>
<evidence type="ECO:0008006" key="3">
    <source>
        <dbReference type="Google" id="ProtNLM"/>
    </source>
</evidence>
<sequence>MKCQHCDETFSDSVIPYHEERCEQNPANFPVEREEEKDIDKKIEDMTIPELKVVAEKNNIDIGGLAKKDEILAAILAAKPNGD</sequence>
<comment type="caution">
    <text evidence="1">The sequence shown here is derived from an EMBL/GenBank/DDBJ whole genome shotgun (WGS) entry which is preliminary data.</text>
</comment>
<organism evidence="1 2">
    <name type="scientific">Cohnella silvisoli</name>
    <dbReference type="NCBI Taxonomy" id="2873699"/>
    <lineage>
        <taxon>Bacteria</taxon>
        <taxon>Bacillati</taxon>
        <taxon>Bacillota</taxon>
        <taxon>Bacilli</taxon>
        <taxon>Bacillales</taxon>
        <taxon>Paenibacillaceae</taxon>
        <taxon>Cohnella</taxon>
    </lineage>
</organism>
<accession>A0ABV1L396</accession>
<reference evidence="1 2" key="1">
    <citation type="journal article" date="2023" name="Genome Announc.">
        <title>Pan-Genome Analyses of the Genus Cohnella and Proposal of the Novel Species Cohnella silvisoli sp. nov., Isolated from Forest Soil.</title>
        <authorList>
            <person name="Wang C."/>
            <person name="Mao L."/>
            <person name="Bao G."/>
            <person name="Zhu H."/>
        </authorList>
    </citation>
    <scope>NUCLEOTIDE SEQUENCE [LARGE SCALE GENOMIC DNA]</scope>
    <source>
        <strain evidence="1 2">NL03-T5-1</strain>
    </source>
</reference>
<proteinExistence type="predicted"/>
<keyword evidence="2" id="KW-1185">Reference proteome</keyword>
<dbReference type="EMBL" id="JASKHM010000024">
    <property type="protein sequence ID" value="MEQ4486723.1"/>
    <property type="molecule type" value="Genomic_DNA"/>
</dbReference>
<dbReference type="Proteomes" id="UP001493487">
    <property type="component" value="Unassembled WGS sequence"/>
</dbReference>
<evidence type="ECO:0000313" key="2">
    <source>
        <dbReference type="Proteomes" id="UP001493487"/>
    </source>
</evidence>
<gene>
    <name evidence="1" type="ORF">QJS35_30535</name>
</gene>
<protein>
    <recommendedName>
        <fullName evidence="3">Rho termination factor N-terminal domain-containing protein</fullName>
    </recommendedName>
</protein>